<protein>
    <submittedName>
        <fullName evidence="2">Uncharacterized protein</fullName>
    </submittedName>
</protein>
<reference evidence="2" key="1">
    <citation type="journal article" date="2014" name="Front. Microbiol.">
        <title>High frequency of phylogenetically diverse reductive dehalogenase-homologous genes in deep subseafloor sedimentary metagenomes.</title>
        <authorList>
            <person name="Kawai M."/>
            <person name="Futagami T."/>
            <person name="Toyoda A."/>
            <person name="Takaki Y."/>
            <person name="Nishi S."/>
            <person name="Hori S."/>
            <person name="Arai W."/>
            <person name="Tsubouchi T."/>
            <person name="Morono Y."/>
            <person name="Uchiyama I."/>
            <person name="Ito T."/>
            <person name="Fujiyama A."/>
            <person name="Inagaki F."/>
            <person name="Takami H."/>
        </authorList>
    </citation>
    <scope>NUCLEOTIDE SEQUENCE</scope>
    <source>
        <strain evidence="2">Expedition CK06-06</strain>
    </source>
</reference>
<evidence type="ECO:0000313" key="2">
    <source>
        <dbReference type="EMBL" id="GAJ02260.1"/>
    </source>
</evidence>
<feature type="non-terminal residue" evidence="2">
    <location>
        <position position="145"/>
    </location>
</feature>
<feature type="transmembrane region" description="Helical" evidence="1">
    <location>
        <begin position="44"/>
        <end position="66"/>
    </location>
</feature>
<keyword evidence="1" id="KW-0472">Membrane</keyword>
<comment type="caution">
    <text evidence="2">The sequence shown here is derived from an EMBL/GenBank/DDBJ whole genome shotgun (WGS) entry which is preliminary data.</text>
</comment>
<gene>
    <name evidence="2" type="ORF">S12H4_30233</name>
</gene>
<keyword evidence="1" id="KW-1133">Transmembrane helix</keyword>
<accession>X1V9Q2</accession>
<proteinExistence type="predicted"/>
<evidence type="ECO:0000256" key="1">
    <source>
        <dbReference type="SAM" id="Phobius"/>
    </source>
</evidence>
<sequence length="145" mass="16185">MILENSNIDKLFRAGLKDIEVNPPVNVWEGIKSSIQTGKKKIPVLYYMAAASLALFILAGSALLFFRSKPDKLAENVKPYQEQQANLIKPNPVAPIQKILPEKFNLSIENQQITELGPEKTIPALKLTQLESISTQNQEVQNITD</sequence>
<dbReference type="AlphaFoldDB" id="X1V9Q2"/>
<organism evidence="2">
    <name type="scientific">marine sediment metagenome</name>
    <dbReference type="NCBI Taxonomy" id="412755"/>
    <lineage>
        <taxon>unclassified sequences</taxon>
        <taxon>metagenomes</taxon>
        <taxon>ecological metagenomes</taxon>
    </lineage>
</organism>
<keyword evidence="1" id="KW-0812">Transmembrane</keyword>
<name>X1V9Q2_9ZZZZ</name>
<dbReference type="EMBL" id="BARW01017517">
    <property type="protein sequence ID" value="GAJ02260.1"/>
    <property type="molecule type" value="Genomic_DNA"/>
</dbReference>